<evidence type="ECO:0000256" key="1">
    <source>
        <dbReference type="SAM" id="Phobius"/>
    </source>
</evidence>
<organism evidence="2 3">
    <name type="scientific">Neobacillus rhizosphaerae</name>
    <dbReference type="NCBI Taxonomy" id="2880965"/>
    <lineage>
        <taxon>Bacteria</taxon>
        <taxon>Bacillati</taxon>
        <taxon>Bacillota</taxon>
        <taxon>Bacilli</taxon>
        <taxon>Bacillales</taxon>
        <taxon>Bacillaceae</taxon>
        <taxon>Neobacillus</taxon>
    </lineage>
</organism>
<reference evidence="2" key="1">
    <citation type="submission" date="2022-04" db="EMBL/GenBank/DDBJ databases">
        <authorList>
            <person name="Criscuolo A."/>
        </authorList>
    </citation>
    <scope>NUCLEOTIDE SEQUENCE</scope>
    <source>
        <strain evidence="2">CIP111895</strain>
    </source>
</reference>
<dbReference type="Proteomes" id="UP000838308">
    <property type="component" value="Unassembled WGS sequence"/>
</dbReference>
<keyword evidence="1" id="KW-0812">Transmembrane</keyword>
<keyword evidence="1" id="KW-1133">Transmembrane helix</keyword>
<sequence length="63" mass="7286">MKRSYVPVALLLVVLMLNIICTQYMVHQYFYENYTNTIIAAVINVILFPVAFVIYKKGVNVND</sequence>
<evidence type="ECO:0000313" key="2">
    <source>
        <dbReference type="EMBL" id="CAH2716154.1"/>
    </source>
</evidence>
<protein>
    <submittedName>
        <fullName evidence="2">Uncharacterized protein</fullName>
    </submittedName>
</protein>
<keyword evidence="1" id="KW-0472">Membrane</keyword>
<keyword evidence="3" id="KW-1185">Reference proteome</keyword>
<gene>
    <name evidence="2" type="ORF">BACCIP111895_03338</name>
</gene>
<name>A0ABM9EU22_9BACI</name>
<dbReference type="RefSeq" id="WP_248736417.1">
    <property type="nucleotide sequence ID" value="NZ_CALBWS010000024.1"/>
</dbReference>
<dbReference type="EMBL" id="CALBWS010000024">
    <property type="protein sequence ID" value="CAH2716154.1"/>
    <property type="molecule type" value="Genomic_DNA"/>
</dbReference>
<accession>A0ABM9EU22</accession>
<proteinExistence type="predicted"/>
<evidence type="ECO:0000313" key="3">
    <source>
        <dbReference type="Proteomes" id="UP000838308"/>
    </source>
</evidence>
<feature type="transmembrane region" description="Helical" evidence="1">
    <location>
        <begin position="38"/>
        <end position="55"/>
    </location>
</feature>
<comment type="caution">
    <text evidence="2">The sequence shown here is derived from an EMBL/GenBank/DDBJ whole genome shotgun (WGS) entry which is preliminary data.</text>
</comment>